<evidence type="ECO:0000259" key="7">
    <source>
        <dbReference type="PROSITE" id="PS50011"/>
    </source>
</evidence>
<evidence type="ECO:0000256" key="3">
    <source>
        <dbReference type="ARBA" id="ARBA00022777"/>
    </source>
</evidence>
<dbReference type="GO" id="GO:0004672">
    <property type="term" value="F:protein kinase activity"/>
    <property type="evidence" value="ECO:0007669"/>
    <property type="project" value="InterPro"/>
</dbReference>
<dbReference type="InterPro" id="IPR008271">
    <property type="entry name" value="Ser/Thr_kinase_AS"/>
</dbReference>
<feature type="compositionally biased region" description="Basic and acidic residues" evidence="6">
    <location>
        <begin position="728"/>
        <end position="738"/>
    </location>
</feature>
<dbReference type="InterPro" id="IPR017441">
    <property type="entry name" value="Protein_kinase_ATP_BS"/>
</dbReference>
<keyword evidence="3" id="KW-0418">Kinase</keyword>
<feature type="compositionally biased region" description="Low complexity" evidence="6">
    <location>
        <begin position="642"/>
        <end position="671"/>
    </location>
</feature>
<feature type="region of interest" description="Disordered" evidence="6">
    <location>
        <begin position="640"/>
        <end position="695"/>
    </location>
</feature>
<dbReference type="Gene3D" id="3.30.200.20">
    <property type="entry name" value="Phosphorylase Kinase, domain 1"/>
    <property type="match status" value="1"/>
</dbReference>
<evidence type="ECO:0000256" key="4">
    <source>
        <dbReference type="ARBA" id="ARBA00022840"/>
    </source>
</evidence>
<evidence type="ECO:0000256" key="5">
    <source>
        <dbReference type="PROSITE-ProRule" id="PRU10141"/>
    </source>
</evidence>
<dbReference type="Pfam" id="PF00069">
    <property type="entry name" value="Pkinase"/>
    <property type="match status" value="1"/>
</dbReference>
<organism evidence="8">
    <name type="scientific">Mantoniella antarctica</name>
    <dbReference type="NCBI Taxonomy" id="81844"/>
    <lineage>
        <taxon>Eukaryota</taxon>
        <taxon>Viridiplantae</taxon>
        <taxon>Chlorophyta</taxon>
        <taxon>Mamiellophyceae</taxon>
        <taxon>Mamiellales</taxon>
        <taxon>Mamiellaceae</taxon>
        <taxon>Mantoniella</taxon>
    </lineage>
</organism>
<dbReference type="EMBL" id="HBFC01022315">
    <property type="protein sequence ID" value="CAD8710713.1"/>
    <property type="molecule type" value="Transcribed_RNA"/>
</dbReference>
<dbReference type="PROSITE" id="PS50011">
    <property type="entry name" value="PROTEIN_KINASE_DOM"/>
    <property type="match status" value="1"/>
</dbReference>
<protein>
    <recommendedName>
        <fullName evidence="7">Protein kinase domain-containing protein</fullName>
    </recommendedName>
</protein>
<feature type="compositionally biased region" description="Gly residues" evidence="6">
    <location>
        <begin position="741"/>
        <end position="752"/>
    </location>
</feature>
<name>A0A7S0X9K3_9CHLO</name>
<dbReference type="AlphaFoldDB" id="A0A7S0X9K3"/>
<evidence type="ECO:0000313" key="8">
    <source>
        <dbReference type="EMBL" id="CAD8710713.1"/>
    </source>
</evidence>
<keyword evidence="1" id="KW-0808">Transferase</keyword>
<sequence length="819" mass="87576">MGYATPAPIAASAGGSLLHRLGNRGGIAGRPTRPSSSRVVVAKGAKYKRADVEVERQIGEGSFGIVYQGKVGAYSKTGAVVLKRPKLTVEGAAELQEVEAWMNDRVTRDAKGACAEFLGSFRVSPEDAHLNQSEGVLAKEGLWLVWKFEGDHTLANYMAQPDYPTGIARTMLGREDNVRGDPAVELAVTQVALKQLFKNLAAIHRAGLVHRDIKPHNLVLTDKDKEFKLIDLGACACFRTGINFSPDETIMDPKYAPPEEFLIPSDDAPDIRKLFGPVALAAGSAAWMRHKPDRFDLYSAGVVMMQLALPSLRTNSGLVTFNRGLKRYGYDLFLWRDANKGQLSRSKTAVLDAGDGAGWDLARQLLRPRWYDEDAAAAAEVAASKQARKSGVDLEGGTATGSETLSKGERPSADEAMKHRFFSVDPAEVEAMVAEQQRAEQQKAVVRRAGGGGIFGGFFSSSGAKTKSGGGGEGSAAYEDGDDSDKAMEDPLEEDLSGSPSSSMGGLLTNMLGLEKRISRQQGLIAKQSTTVRRLKADGAPVALVESEQRTLEKMSVGLQGLLRSFSFSQVEARTTMVKAATEMQVEAANAGVETGAFEGFMRNILGKKASQVAVGAADSVLDAMLDVLKPNRPRNSDEIEAAASASVVSRSSSSTKGKTAAAIPSAPAASGSKERASEVETGGGGVHRLARKEPAELRRRMDEIKSEMVAVAEQMAEMERRLLEQQANLDRRQRDLESSVGGGTGGDGGNVGSAVEETFATEGAGRVVKSRKAGVGGSEVRDEVVKDGIADIKDTKREIQQALSRIDDMQEKQKDLRE</sequence>
<feature type="region of interest" description="Disordered" evidence="6">
    <location>
        <begin position="462"/>
        <end position="505"/>
    </location>
</feature>
<accession>A0A7S0X9K3</accession>
<dbReference type="PANTHER" id="PTHR46699">
    <property type="entry name" value="SERINE/THREONINE-PROTEIN KINASE STN8, CHLOROPLASTIC-RELATED"/>
    <property type="match status" value="1"/>
</dbReference>
<dbReference type="SMART" id="SM00220">
    <property type="entry name" value="S_TKc"/>
    <property type="match status" value="1"/>
</dbReference>
<keyword evidence="4 5" id="KW-0067">ATP-binding</keyword>
<dbReference type="PANTHER" id="PTHR46699:SF4">
    <property type="entry name" value="SERINE_THREONINE-PROTEIN KINASE STN7, CHLOROPLASTIC"/>
    <property type="match status" value="1"/>
</dbReference>
<dbReference type="Gene3D" id="1.10.510.10">
    <property type="entry name" value="Transferase(Phosphotransferase) domain 1"/>
    <property type="match status" value="1"/>
</dbReference>
<feature type="compositionally biased region" description="Basic and acidic residues" evidence="6">
    <location>
        <begin position="406"/>
        <end position="417"/>
    </location>
</feature>
<dbReference type="PROSITE" id="PS00107">
    <property type="entry name" value="PROTEIN_KINASE_ATP"/>
    <property type="match status" value="1"/>
</dbReference>
<feature type="domain" description="Protein kinase" evidence="7">
    <location>
        <begin position="52"/>
        <end position="422"/>
    </location>
</feature>
<feature type="region of interest" description="Disordered" evidence="6">
    <location>
        <begin position="728"/>
        <end position="754"/>
    </location>
</feature>
<evidence type="ECO:0000256" key="2">
    <source>
        <dbReference type="ARBA" id="ARBA00022741"/>
    </source>
</evidence>
<dbReference type="GO" id="GO:0005524">
    <property type="term" value="F:ATP binding"/>
    <property type="evidence" value="ECO:0007669"/>
    <property type="project" value="UniProtKB-UniRule"/>
</dbReference>
<reference evidence="8" key="1">
    <citation type="submission" date="2021-01" db="EMBL/GenBank/DDBJ databases">
        <authorList>
            <person name="Corre E."/>
            <person name="Pelletier E."/>
            <person name="Niang G."/>
            <person name="Scheremetjew M."/>
            <person name="Finn R."/>
            <person name="Kale V."/>
            <person name="Holt S."/>
            <person name="Cochrane G."/>
            <person name="Meng A."/>
            <person name="Brown T."/>
            <person name="Cohen L."/>
        </authorList>
    </citation>
    <scope>NUCLEOTIDE SEQUENCE</scope>
    <source>
        <strain evidence="8">SL-175</strain>
    </source>
</reference>
<proteinExistence type="predicted"/>
<dbReference type="SUPFAM" id="SSF56112">
    <property type="entry name" value="Protein kinase-like (PK-like)"/>
    <property type="match status" value="1"/>
</dbReference>
<feature type="binding site" evidence="5">
    <location>
        <position position="83"/>
    </location>
    <ligand>
        <name>ATP</name>
        <dbReference type="ChEBI" id="CHEBI:30616"/>
    </ligand>
</feature>
<dbReference type="InterPro" id="IPR000719">
    <property type="entry name" value="Prot_kinase_dom"/>
</dbReference>
<gene>
    <name evidence="8" type="ORF">MANT1106_LOCUS13399</name>
</gene>
<dbReference type="InterPro" id="IPR011009">
    <property type="entry name" value="Kinase-like_dom_sf"/>
</dbReference>
<evidence type="ECO:0000256" key="6">
    <source>
        <dbReference type="SAM" id="MobiDB-lite"/>
    </source>
</evidence>
<evidence type="ECO:0000256" key="1">
    <source>
        <dbReference type="ARBA" id="ARBA00022679"/>
    </source>
</evidence>
<keyword evidence="2 5" id="KW-0547">Nucleotide-binding</keyword>
<feature type="region of interest" description="Disordered" evidence="6">
    <location>
        <begin position="387"/>
        <end position="417"/>
    </location>
</feature>
<dbReference type="PROSITE" id="PS00108">
    <property type="entry name" value="PROTEIN_KINASE_ST"/>
    <property type="match status" value="1"/>
</dbReference>